<proteinExistence type="predicted"/>
<accession>A0A2N6Q3C0</accession>
<sequence>MKQLKLFIAGIMMCLATTGSAQTKVNDAHDYYMYSWIQVRGANKANGDPCFVILMSSGNGTNFKPSILKNEVGRTVAFNSQIDGLNYLTLQGWELFEPRTEARISNWIARKKVSREILAQSVNSNTFYLDETPKIQLDLAEQAAHIDYK</sequence>
<evidence type="ECO:0000313" key="3">
    <source>
        <dbReference type="Proteomes" id="UP000235661"/>
    </source>
</evidence>
<dbReference type="EMBL" id="PNGI01000034">
    <property type="protein sequence ID" value="PMC07517.1"/>
    <property type="molecule type" value="Genomic_DNA"/>
</dbReference>
<evidence type="ECO:0000256" key="1">
    <source>
        <dbReference type="SAM" id="SignalP"/>
    </source>
</evidence>
<dbReference type="RefSeq" id="WP_102189014.1">
    <property type="nucleotide sequence ID" value="NZ_PNGI01000034.1"/>
</dbReference>
<name>A0A2N6Q3C0_9BACT</name>
<organism evidence="2 3">
    <name type="scientific">Hoylesella timonensis</name>
    <dbReference type="NCBI Taxonomy" id="386414"/>
    <lineage>
        <taxon>Bacteria</taxon>
        <taxon>Pseudomonadati</taxon>
        <taxon>Bacteroidota</taxon>
        <taxon>Bacteroidia</taxon>
        <taxon>Bacteroidales</taxon>
        <taxon>Prevotellaceae</taxon>
        <taxon>Hoylesella</taxon>
    </lineage>
</organism>
<dbReference type="Proteomes" id="UP000235661">
    <property type="component" value="Unassembled WGS sequence"/>
</dbReference>
<evidence type="ECO:0000313" key="2">
    <source>
        <dbReference type="EMBL" id="PMC07517.1"/>
    </source>
</evidence>
<reference evidence="2 3" key="1">
    <citation type="submission" date="2017-09" db="EMBL/GenBank/DDBJ databases">
        <title>Bacterial strain isolated from the female urinary microbiota.</title>
        <authorList>
            <person name="Thomas-White K."/>
            <person name="Kumar N."/>
            <person name="Forster S."/>
            <person name="Putonti C."/>
            <person name="Lawley T."/>
            <person name="Wolfe A.J."/>
        </authorList>
    </citation>
    <scope>NUCLEOTIDE SEQUENCE [LARGE SCALE GENOMIC DNA]</scope>
    <source>
        <strain evidence="2 3">UMB0818</strain>
    </source>
</reference>
<feature type="signal peptide" evidence="1">
    <location>
        <begin position="1"/>
        <end position="21"/>
    </location>
</feature>
<keyword evidence="1" id="KW-0732">Signal</keyword>
<protein>
    <submittedName>
        <fullName evidence="2">Uncharacterized protein</fullName>
    </submittedName>
</protein>
<feature type="chain" id="PRO_5014698281" evidence="1">
    <location>
        <begin position="22"/>
        <end position="149"/>
    </location>
</feature>
<comment type="caution">
    <text evidence="2">The sequence shown here is derived from an EMBL/GenBank/DDBJ whole genome shotgun (WGS) entry which is preliminary data.</text>
</comment>
<gene>
    <name evidence="2" type="ORF">CJ232_11020</name>
</gene>
<dbReference type="AlphaFoldDB" id="A0A2N6Q3C0"/>